<dbReference type="Pfam" id="PF00491">
    <property type="entry name" value="Arginase"/>
    <property type="match status" value="1"/>
</dbReference>
<feature type="binding site" evidence="3">
    <location>
        <position position="221"/>
    </location>
    <ligand>
        <name>Mn(2+)</name>
        <dbReference type="ChEBI" id="CHEBI:29035"/>
        <label>1</label>
    </ligand>
</feature>
<evidence type="ECO:0000256" key="3">
    <source>
        <dbReference type="PIRSR" id="PIRSR036979-1"/>
    </source>
</evidence>
<evidence type="ECO:0000256" key="1">
    <source>
        <dbReference type="ARBA" id="ARBA00022723"/>
    </source>
</evidence>
<feature type="binding site" evidence="3">
    <location>
        <position position="149"/>
    </location>
    <ligand>
        <name>Mn(2+)</name>
        <dbReference type="ChEBI" id="CHEBI:29035"/>
        <label>1</label>
    </ligand>
</feature>
<dbReference type="PANTHER" id="PTHR11358">
    <property type="entry name" value="ARGINASE/AGMATINASE"/>
    <property type="match status" value="1"/>
</dbReference>
<dbReference type="PROSITE" id="PS51409">
    <property type="entry name" value="ARGINASE_2"/>
    <property type="match status" value="1"/>
</dbReference>
<evidence type="ECO:0000256" key="2">
    <source>
        <dbReference type="ARBA" id="ARBA00022801"/>
    </source>
</evidence>
<feature type="binding site" evidence="3">
    <location>
        <position position="145"/>
    </location>
    <ligand>
        <name>Mn(2+)</name>
        <dbReference type="ChEBI" id="CHEBI:29035"/>
        <label>1</label>
    </ligand>
</feature>
<dbReference type="Gene3D" id="3.40.800.10">
    <property type="entry name" value="Ureohydrolase domain"/>
    <property type="match status" value="1"/>
</dbReference>
<dbReference type="PIRSF" id="PIRSF036979">
    <property type="entry name" value="Arginase"/>
    <property type="match status" value="1"/>
</dbReference>
<evidence type="ECO:0000313" key="6">
    <source>
        <dbReference type="Proteomes" id="UP000028547"/>
    </source>
</evidence>
<dbReference type="AlphaFoldDB" id="A0A084T007"/>
<name>A0A084T007_9BACT</name>
<comment type="similarity">
    <text evidence="4">Belongs to the arginase family.</text>
</comment>
<accession>A0A084T007</accession>
<gene>
    <name evidence="5" type="ORF">Q664_05220</name>
</gene>
<protein>
    <recommendedName>
        <fullName evidence="7">Agmatinase</fullName>
    </recommendedName>
</protein>
<evidence type="ECO:0000313" key="5">
    <source>
        <dbReference type="EMBL" id="KFA94042.1"/>
    </source>
</evidence>
<dbReference type="InterPro" id="IPR023696">
    <property type="entry name" value="Ureohydrolase_dom_sf"/>
</dbReference>
<dbReference type="PANTHER" id="PTHR11358:SF26">
    <property type="entry name" value="GUANIDINO ACID HYDROLASE, MITOCHONDRIAL"/>
    <property type="match status" value="1"/>
</dbReference>
<dbReference type="EMBL" id="JPMI01000027">
    <property type="protein sequence ID" value="KFA94042.1"/>
    <property type="molecule type" value="Genomic_DNA"/>
</dbReference>
<sequence length="301" mass="32508">MTRTRRRDRADEGGEGFLGAAVGTGGDVVVIGVPFEQGSVQSAGCAQAPSTLRALTRGESISAGIWDYASRRRIIQGLSLSDAGDFEYRASIPRGTYFRTLEDFTSTLASEGRIPLGFGGDHSVTLPLARGVAKAHGRIQVVQLDAHHDYAPVARGRLPTHSNFVSFLARSPGIHRVVQLGVRGYSSWLPRRPRGVIDVPLADAADAIEPGLETYLTIDTDAFDPTLAPAVVHPMPGGLTWADLDQVLTLLARRRCAIVGLDWTEYNPTLEGRNFPTGIAIVHALIRVLGALDRARREGRR</sequence>
<feature type="binding site" evidence="3">
    <location>
        <position position="147"/>
    </location>
    <ligand>
        <name>Mn(2+)</name>
        <dbReference type="ChEBI" id="CHEBI:29035"/>
        <label>1</label>
    </ligand>
</feature>
<keyword evidence="1 3" id="KW-0479">Metal-binding</keyword>
<keyword evidence="3" id="KW-0464">Manganese</keyword>
<dbReference type="GO" id="GO:0008783">
    <property type="term" value="F:agmatinase activity"/>
    <property type="evidence" value="ECO:0007669"/>
    <property type="project" value="TreeGrafter"/>
</dbReference>
<feature type="binding site" evidence="3">
    <location>
        <position position="122"/>
    </location>
    <ligand>
        <name>Mn(2+)</name>
        <dbReference type="ChEBI" id="CHEBI:29035"/>
        <label>1</label>
    </ligand>
</feature>
<reference evidence="5 6" key="1">
    <citation type="submission" date="2014-07" db="EMBL/GenBank/DDBJ databases">
        <title>Draft Genome Sequence of Gephyronic Acid Producer, Cystobacter violaceus Strain Cb vi76.</title>
        <authorList>
            <person name="Stevens D.C."/>
            <person name="Young J."/>
            <person name="Carmichael R."/>
            <person name="Tan J."/>
            <person name="Taylor R.E."/>
        </authorList>
    </citation>
    <scope>NUCLEOTIDE SEQUENCE [LARGE SCALE GENOMIC DNA]</scope>
    <source>
        <strain evidence="5 6">Cb vi76</strain>
    </source>
</reference>
<comment type="cofactor">
    <cofactor evidence="3">
        <name>Mn(2+)</name>
        <dbReference type="ChEBI" id="CHEBI:29035"/>
    </cofactor>
    <text evidence="3">Binds 2 manganese ions per subunit.</text>
</comment>
<comment type="caution">
    <text evidence="5">The sequence shown here is derived from an EMBL/GenBank/DDBJ whole genome shotgun (WGS) entry which is preliminary data.</text>
</comment>
<organism evidence="5 6">
    <name type="scientific">Archangium violaceum Cb vi76</name>
    <dbReference type="NCBI Taxonomy" id="1406225"/>
    <lineage>
        <taxon>Bacteria</taxon>
        <taxon>Pseudomonadati</taxon>
        <taxon>Myxococcota</taxon>
        <taxon>Myxococcia</taxon>
        <taxon>Myxococcales</taxon>
        <taxon>Cystobacterineae</taxon>
        <taxon>Archangiaceae</taxon>
        <taxon>Archangium</taxon>
    </lineage>
</organism>
<dbReference type="GO" id="GO:0033389">
    <property type="term" value="P:putrescine biosynthetic process from arginine, via agmatine"/>
    <property type="evidence" value="ECO:0007669"/>
    <property type="project" value="TreeGrafter"/>
</dbReference>
<dbReference type="SUPFAM" id="SSF52768">
    <property type="entry name" value="Arginase/deacetylase"/>
    <property type="match status" value="1"/>
</dbReference>
<proteinExistence type="inferred from homology"/>
<keyword evidence="2" id="KW-0378">Hydrolase</keyword>
<dbReference type="InterPro" id="IPR006035">
    <property type="entry name" value="Ureohydrolase"/>
</dbReference>
<evidence type="ECO:0008006" key="7">
    <source>
        <dbReference type="Google" id="ProtNLM"/>
    </source>
</evidence>
<dbReference type="RefSeq" id="WP_043390423.1">
    <property type="nucleotide sequence ID" value="NZ_JPMI01000027.1"/>
</dbReference>
<feature type="binding site" evidence="3">
    <location>
        <position position="219"/>
    </location>
    <ligand>
        <name>Mn(2+)</name>
        <dbReference type="ChEBI" id="CHEBI:29035"/>
        <label>1</label>
    </ligand>
</feature>
<dbReference type="GO" id="GO:0046872">
    <property type="term" value="F:metal ion binding"/>
    <property type="evidence" value="ECO:0007669"/>
    <property type="project" value="UniProtKB-KW"/>
</dbReference>
<evidence type="ECO:0000256" key="4">
    <source>
        <dbReference type="PROSITE-ProRule" id="PRU00742"/>
    </source>
</evidence>
<dbReference type="Proteomes" id="UP000028547">
    <property type="component" value="Unassembled WGS sequence"/>
</dbReference>